<dbReference type="Proteomes" id="UP001652445">
    <property type="component" value="Unassembled WGS sequence"/>
</dbReference>
<protein>
    <submittedName>
        <fullName evidence="2">Ig-like domain-containing protein</fullName>
    </submittedName>
</protein>
<dbReference type="InterPro" id="IPR003343">
    <property type="entry name" value="Big_2"/>
</dbReference>
<dbReference type="InterPro" id="IPR008964">
    <property type="entry name" value="Invasin/intimin_cell_adhesion"/>
</dbReference>
<dbReference type="SUPFAM" id="SSF49373">
    <property type="entry name" value="Invasin/intimin cell-adhesion fragments"/>
    <property type="match status" value="1"/>
</dbReference>
<feature type="domain" description="BIG2" evidence="1">
    <location>
        <begin position="12"/>
        <end position="44"/>
    </location>
</feature>
<sequence>MYSDRSKKQITAGVTYRSSNSAVVQVDANGIVKAIKAGKADIIVDYGGEQERVKVNVTTSSGGHGFD</sequence>
<comment type="caution">
    <text evidence="2">The sequence shown here is derived from an EMBL/GenBank/DDBJ whole genome shotgun (WGS) entry which is preliminary data.</text>
</comment>
<name>A0ABT2UDR6_9BACL</name>
<dbReference type="Gene3D" id="2.60.40.1080">
    <property type="match status" value="1"/>
</dbReference>
<reference evidence="2 3" key="1">
    <citation type="submission" date="2022-09" db="EMBL/GenBank/DDBJ databases">
        <authorList>
            <person name="Han X.L."/>
            <person name="Wang Q."/>
            <person name="Lu T."/>
        </authorList>
    </citation>
    <scope>NUCLEOTIDE SEQUENCE [LARGE SCALE GENOMIC DNA]</scope>
    <source>
        <strain evidence="2 3">WQ 127069</strain>
    </source>
</reference>
<organism evidence="2 3">
    <name type="scientific">Paenibacillus baimaensis</name>
    <dbReference type="NCBI Taxonomy" id="2982185"/>
    <lineage>
        <taxon>Bacteria</taxon>
        <taxon>Bacillati</taxon>
        <taxon>Bacillota</taxon>
        <taxon>Bacilli</taxon>
        <taxon>Bacillales</taxon>
        <taxon>Paenibacillaceae</taxon>
        <taxon>Paenibacillus</taxon>
    </lineage>
</organism>
<dbReference type="EMBL" id="JAOQIO010000034">
    <property type="protein sequence ID" value="MCU6792742.1"/>
    <property type="molecule type" value="Genomic_DNA"/>
</dbReference>
<dbReference type="RefSeq" id="WP_262684114.1">
    <property type="nucleotide sequence ID" value="NZ_JAOQIO010000034.1"/>
</dbReference>
<proteinExistence type="predicted"/>
<evidence type="ECO:0000313" key="2">
    <source>
        <dbReference type="EMBL" id="MCU6792742.1"/>
    </source>
</evidence>
<evidence type="ECO:0000259" key="1">
    <source>
        <dbReference type="Pfam" id="PF02368"/>
    </source>
</evidence>
<gene>
    <name evidence="2" type="ORF">OB236_11485</name>
</gene>
<accession>A0ABT2UDR6</accession>
<keyword evidence="3" id="KW-1185">Reference proteome</keyword>
<evidence type="ECO:0000313" key="3">
    <source>
        <dbReference type="Proteomes" id="UP001652445"/>
    </source>
</evidence>
<dbReference type="Pfam" id="PF02368">
    <property type="entry name" value="Big_2"/>
    <property type="match status" value="1"/>
</dbReference>